<feature type="domain" description="C2" evidence="7">
    <location>
        <begin position="899"/>
        <end position="1029"/>
    </location>
</feature>
<keyword evidence="4" id="KW-1133">Transmembrane helix</keyword>
<evidence type="ECO:0000256" key="3">
    <source>
        <dbReference type="ARBA" id="ARBA00022737"/>
    </source>
</evidence>
<dbReference type="Gene3D" id="2.60.40.150">
    <property type="entry name" value="C2 domain"/>
    <property type="match status" value="2"/>
</dbReference>
<feature type="region of interest" description="Disordered" evidence="6">
    <location>
        <begin position="111"/>
        <end position="315"/>
    </location>
</feature>
<dbReference type="SUPFAM" id="SSF49562">
    <property type="entry name" value="C2 domain (Calcium/lipid-binding domain, CaLB)"/>
    <property type="match status" value="3"/>
</dbReference>
<name>A0AAV2K3L8_KNICA</name>
<dbReference type="InterPro" id="IPR012561">
    <property type="entry name" value="Ferlin_B-domain"/>
</dbReference>
<dbReference type="Proteomes" id="UP001497482">
    <property type="component" value="Chromosome 15"/>
</dbReference>
<keyword evidence="2" id="KW-0812">Transmembrane</keyword>
<dbReference type="SMART" id="SM01202">
    <property type="entry name" value="FerI"/>
    <property type="match status" value="1"/>
</dbReference>
<dbReference type="InterPro" id="IPR012968">
    <property type="entry name" value="FerIin_dom"/>
</dbReference>
<feature type="domain" description="C2" evidence="7">
    <location>
        <begin position="68"/>
        <end position="184"/>
    </location>
</feature>
<dbReference type="Pfam" id="PF00168">
    <property type="entry name" value="C2"/>
    <property type="match status" value="2"/>
</dbReference>
<dbReference type="Pfam" id="PF08150">
    <property type="entry name" value="FerB"/>
    <property type="match status" value="1"/>
</dbReference>
<dbReference type="InterPro" id="IPR037722">
    <property type="entry name" value="C2C_Ferlin"/>
</dbReference>
<feature type="compositionally biased region" description="Low complexity" evidence="6">
    <location>
        <begin position="215"/>
        <end position="250"/>
    </location>
</feature>
<dbReference type="Pfam" id="PF08151">
    <property type="entry name" value="FerI"/>
    <property type="match status" value="1"/>
</dbReference>
<keyword evidence="9" id="KW-1185">Reference proteome</keyword>
<dbReference type="InterPro" id="IPR035892">
    <property type="entry name" value="C2_domain_sf"/>
</dbReference>
<protein>
    <recommendedName>
        <fullName evidence="7">C2 domain-containing protein</fullName>
    </recommendedName>
</protein>
<dbReference type="InterPro" id="IPR000008">
    <property type="entry name" value="C2_dom"/>
</dbReference>
<evidence type="ECO:0000256" key="4">
    <source>
        <dbReference type="ARBA" id="ARBA00022989"/>
    </source>
</evidence>
<feature type="compositionally biased region" description="Low complexity" evidence="6">
    <location>
        <begin position="133"/>
        <end position="153"/>
    </location>
</feature>
<dbReference type="SMART" id="SM01201">
    <property type="entry name" value="FerB"/>
    <property type="match status" value="1"/>
</dbReference>
<feature type="region of interest" description="Disordered" evidence="6">
    <location>
        <begin position="22"/>
        <end position="76"/>
    </location>
</feature>
<dbReference type="FunFam" id="2.60.40.150:FF:000034">
    <property type="entry name" value="otoferlin isoform X2"/>
    <property type="match status" value="1"/>
</dbReference>
<gene>
    <name evidence="8" type="ORF">KC01_LOCUS13559</name>
</gene>
<feature type="compositionally biased region" description="Low complexity" evidence="6">
    <location>
        <begin position="166"/>
        <end position="177"/>
    </location>
</feature>
<comment type="subcellular location">
    <subcellularLocation>
        <location evidence="1">Membrane</location>
        <topology evidence="1">Single-pass membrane protein</topology>
    </subcellularLocation>
</comment>
<feature type="region of interest" description="Disordered" evidence="6">
    <location>
        <begin position="402"/>
        <end position="503"/>
    </location>
</feature>
<feature type="compositionally biased region" description="Low complexity" evidence="6">
    <location>
        <begin position="1104"/>
        <end position="1114"/>
    </location>
</feature>
<evidence type="ECO:0000259" key="7">
    <source>
        <dbReference type="PROSITE" id="PS50004"/>
    </source>
</evidence>
<dbReference type="CDD" id="cd04018">
    <property type="entry name" value="C2C_Ferlin"/>
    <property type="match status" value="1"/>
</dbReference>
<sequence>MEPTFKIAKNLFGLKVKKKKKKKKKSDLVLMNPGARDTETEGHSEECQDEEDLDDPCSARRKQRQNHKRSNLNTRIQACDGKPERFRVSINITEARQLVGDNIDPSVVIEIGDEKKQTSVKESTNAPFYNEELSPPSLWNSLPLTSGTLSPSPWNSHLRNSPPLPTLELPPSSELSPTRPPLPSNLSPHLRNSLPPHLWNLSPLTPQELSPPSPQELSPLPLSPSGTLSPLTSELSPPHLGTLSPPHLRNSPPPLSPPSPQELSPPSPLEHSPPSPQELSPPSPRNSLPPHLRNSLPPHLRNSLPPHLRNSLPPHLRNSLPPHLWNTLSPPHLRNSLPLPRNSLPPHLGTLSPSPLELSPPSPQELSSSSLPLTSELSPHLELSPQNSHLWNSLPLSLRNSLPPPSGTLSPLTSGTLSPSPPSPQELSPPSPQELSPPSPQELSPPSPQELSPPSPQELSPPSPQELSPPSPLELSPPHLRNSLPPHLRNSLPPHLRNSLPPHLRNSLPPHLWNSLPPHLRNSLPPHLRNSLPPHLRNSLPPHLWNTLPPHLRNSLPPPLWNSLPPHLRNSLPPHLWNSLSPHLRNSLPPHLWNTLPPHLRNSLPPPLWNSLPPHLRNSLPPHLRNTLPPHLRNSLPPHLRNSLPPHLWNSLPPHLRNSLPPHLWNTLPPHLRNSLPPPLWNSLPPHLRNYLPPPLWNSLPPHLRNSLPPHLWNSLPLTSGTLSPLTSGTLSPLTSGTLSPLTSGTLSPLTSGTLSPLTSGTLSPSSLELGLTKLLQKIAKNSPLPPNIRLFPAFRFLILCYFVFDIFAHKEVFLDKVIKLSVIHSKMLRSSFIGSFKLDVWTVYKQPGHQFLNRWAQLTDPKDINTGVKGFVKCDISVSEKGDVMEPVLKTSDVEEQIDKNLLLPEGYPSERPWAQFFVKIYKAEGLPRNSSTIMANVTKALIGDSAALIDPFVQVRFFKQVGRTSTQRSSADPVWNEQIVFTEMFPPLCQRMKIQVWDEGSMNDVAIGTHYFDLRRISNEQDGDRGFLPTFGPAWINLYGSSRTQTLGDDTIELNEGIGEGVSFRGRIYIELVVEILSGGLESKQSIIRSMKDVKSGKAEADGAPAAATGGSTEEGRAEAQSLEPPTKIEENENFYLFGALLEASMIDRKIGEKPISFEFSLGNFGNVFDPASPAAASAPSSALARRRKALNVPTDTDLLRFSSSGSQTPLLSKQPPDLSRICKSATPPEKPHLVEGNRHYMYLSLDKKKPCVNLISQWEGRTYRLYVSNMLEGIAIQFEEGLVTVTESLRKSDPRVNSQLRVVLVEFCSDAREFIATADAMVRAEGKSDYLTLLDKKRLTMCKQELQSMVEEAMSLSLRLRKSDIIKEMLREAKKLTQKIRFLVEEPQHTVPDLFIWLLSNNKRIAYGRVKARSIMYSSSAETCGIDCGKTSSKKNILSLSVLAKIDVYLWFGVFSDAWHMLDNLPPGLSAGAPVDPNHPPLHLDVTGVDFWAISLPICIKLRWLGLGCGF</sequence>
<evidence type="ECO:0000256" key="1">
    <source>
        <dbReference type="ARBA" id="ARBA00004167"/>
    </source>
</evidence>
<dbReference type="PANTHER" id="PTHR12546">
    <property type="entry name" value="FER-1-LIKE"/>
    <property type="match status" value="1"/>
</dbReference>
<feature type="compositionally biased region" description="Pro residues" evidence="6">
    <location>
        <begin position="419"/>
        <end position="472"/>
    </location>
</feature>
<reference evidence="8 9" key="1">
    <citation type="submission" date="2024-04" db="EMBL/GenBank/DDBJ databases">
        <authorList>
            <person name="Waldvogel A.-M."/>
            <person name="Schoenle A."/>
        </authorList>
    </citation>
    <scope>NUCLEOTIDE SEQUENCE [LARGE SCALE GENOMIC DNA]</scope>
</reference>
<keyword evidence="5" id="KW-0472">Membrane</keyword>
<feature type="compositionally biased region" description="Pro residues" evidence="6">
    <location>
        <begin position="251"/>
        <end position="284"/>
    </location>
</feature>
<evidence type="ECO:0000313" key="8">
    <source>
        <dbReference type="EMBL" id="CAL1583046.1"/>
    </source>
</evidence>
<organism evidence="8 9">
    <name type="scientific">Knipowitschia caucasica</name>
    <name type="common">Caucasian dwarf goby</name>
    <name type="synonym">Pomatoschistus caucasicus</name>
    <dbReference type="NCBI Taxonomy" id="637954"/>
    <lineage>
        <taxon>Eukaryota</taxon>
        <taxon>Metazoa</taxon>
        <taxon>Chordata</taxon>
        <taxon>Craniata</taxon>
        <taxon>Vertebrata</taxon>
        <taxon>Euteleostomi</taxon>
        <taxon>Actinopterygii</taxon>
        <taxon>Neopterygii</taxon>
        <taxon>Teleostei</taxon>
        <taxon>Neoteleostei</taxon>
        <taxon>Acanthomorphata</taxon>
        <taxon>Gobiaria</taxon>
        <taxon>Gobiiformes</taxon>
        <taxon>Gobioidei</taxon>
        <taxon>Gobiidae</taxon>
        <taxon>Gobiinae</taxon>
        <taxon>Knipowitschia</taxon>
    </lineage>
</organism>
<feature type="compositionally biased region" description="Basic and acidic residues" evidence="6">
    <location>
        <begin position="36"/>
        <end position="46"/>
    </location>
</feature>
<feature type="region of interest" description="Disordered" evidence="6">
    <location>
        <begin position="336"/>
        <end position="373"/>
    </location>
</feature>
<dbReference type="GO" id="GO:0016020">
    <property type="term" value="C:membrane"/>
    <property type="evidence" value="ECO:0007669"/>
    <property type="project" value="UniProtKB-SubCell"/>
</dbReference>
<dbReference type="SMART" id="SM00239">
    <property type="entry name" value="C2"/>
    <property type="match status" value="2"/>
</dbReference>
<evidence type="ECO:0000313" key="9">
    <source>
        <dbReference type="Proteomes" id="UP001497482"/>
    </source>
</evidence>
<evidence type="ECO:0000256" key="2">
    <source>
        <dbReference type="ARBA" id="ARBA00022692"/>
    </source>
</evidence>
<feature type="region of interest" description="Disordered" evidence="6">
    <location>
        <begin position="1100"/>
        <end position="1128"/>
    </location>
</feature>
<proteinExistence type="predicted"/>
<dbReference type="PANTHER" id="PTHR12546:SF37">
    <property type="entry name" value="FER-1-LIKE 6 (C. ELEGANS)"/>
    <property type="match status" value="1"/>
</dbReference>
<accession>A0AAV2K3L8</accession>
<evidence type="ECO:0000256" key="5">
    <source>
        <dbReference type="ARBA" id="ARBA00023136"/>
    </source>
</evidence>
<dbReference type="InterPro" id="IPR037721">
    <property type="entry name" value="Ferlin"/>
</dbReference>
<feature type="compositionally biased region" description="Low complexity" evidence="6">
    <location>
        <begin position="336"/>
        <end position="357"/>
    </location>
</feature>
<keyword evidence="3" id="KW-0677">Repeat</keyword>
<dbReference type="PROSITE" id="PS50004">
    <property type="entry name" value="C2"/>
    <property type="match status" value="2"/>
</dbReference>
<feature type="compositionally biased region" description="Low complexity" evidence="6">
    <location>
        <begin position="402"/>
        <end position="418"/>
    </location>
</feature>
<evidence type="ECO:0000256" key="6">
    <source>
        <dbReference type="SAM" id="MobiDB-lite"/>
    </source>
</evidence>
<dbReference type="GO" id="GO:0007009">
    <property type="term" value="P:plasma membrane organization"/>
    <property type="evidence" value="ECO:0007669"/>
    <property type="project" value="TreeGrafter"/>
</dbReference>
<feature type="compositionally biased region" description="Basic residues" evidence="6">
    <location>
        <begin position="59"/>
        <end position="70"/>
    </location>
</feature>
<feature type="compositionally biased region" description="Low complexity" evidence="6">
    <location>
        <begin position="364"/>
        <end position="373"/>
    </location>
</feature>
<dbReference type="EMBL" id="OZ035837">
    <property type="protein sequence ID" value="CAL1583046.1"/>
    <property type="molecule type" value="Genomic_DNA"/>
</dbReference>